<proteinExistence type="inferred from homology"/>
<dbReference type="PANTHER" id="PTHR42929">
    <property type="entry name" value="INNER MEMBRANE ABC TRANSPORTER PERMEASE PROTEIN YDCU-RELATED-RELATED"/>
    <property type="match status" value="1"/>
</dbReference>
<dbReference type="CDD" id="cd06261">
    <property type="entry name" value="TM_PBP2"/>
    <property type="match status" value="1"/>
</dbReference>
<feature type="transmembrane region" description="Helical" evidence="8">
    <location>
        <begin position="79"/>
        <end position="103"/>
    </location>
</feature>
<name>A0ABU2JVQ3_9ACTN</name>
<dbReference type="Proteomes" id="UP001183410">
    <property type="component" value="Unassembled WGS sequence"/>
</dbReference>
<feature type="transmembrane region" description="Helical" evidence="8">
    <location>
        <begin position="210"/>
        <end position="239"/>
    </location>
</feature>
<sequence length="301" mass="31659">MSGTTATESAGSARPARAAKPWDHRASATTGLLMAAPLLLGLALFVGYPLLRIFLDASSGGDLFGRYAHVLSDGVSQRALFATLRTSAVVVLVATVLGTALAWTLHVTERRWVRVVLWTVALVPFWLGVIVKNYSIYLMLSANGPVNSALRALGLADEPVNFLYTQTAIVVGIAYSLVPYAVLSLYSAFMHIDKELLHAAQALGASRVRALATVAFPLARGGVAASMALVFVLSIGFYVTPILLGGAQTPFMATQISQQIFNLYDYPGAAASAAVLLLIAVLVVGGVFALVGGRTVKAALR</sequence>
<organism evidence="11 12">
    <name type="scientific">Streptomyces chisholmiae</name>
    <dbReference type="NCBI Taxonomy" id="3075540"/>
    <lineage>
        <taxon>Bacteria</taxon>
        <taxon>Bacillati</taxon>
        <taxon>Actinomycetota</taxon>
        <taxon>Actinomycetes</taxon>
        <taxon>Kitasatosporales</taxon>
        <taxon>Streptomycetaceae</taxon>
        <taxon>Streptomyces</taxon>
    </lineage>
</organism>
<evidence type="ECO:0000256" key="6">
    <source>
        <dbReference type="ARBA" id="ARBA00022989"/>
    </source>
</evidence>
<reference evidence="12" key="1">
    <citation type="submission" date="2023-07" db="EMBL/GenBank/DDBJ databases">
        <title>30 novel species of actinomycetes from the DSMZ collection.</title>
        <authorList>
            <person name="Nouioui I."/>
        </authorList>
    </citation>
    <scope>NUCLEOTIDE SEQUENCE [LARGE SCALE GENOMIC DNA]</scope>
    <source>
        <strain evidence="12">DSM 44915</strain>
    </source>
</reference>
<evidence type="ECO:0000313" key="12">
    <source>
        <dbReference type="Proteomes" id="UP001183410"/>
    </source>
</evidence>
<keyword evidence="3 8" id="KW-0813">Transport</keyword>
<keyword evidence="5 8" id="KW-0812">Transmembrane</keyword>
<keyword evidence="12" id="KW-1185">Reference proteome</keyword>
<comment type="subcellular location">
    <subcellularLocation>
        <location evidence="1 8">Cell membrane</location>
        <topology evidence="1 8">Multi-pass membrane protein</topology>
    </subcellularLocation>
</comment>
<dbReference type="SUPFAM" id="SSF161098">
    <property type="entry name" value="MetI-like"/>
    <property type="match status" value="1"/>
</dbReference>
<dbReference type="PROSITE" id="PS50928">
    <property type="entry name" value="ABC_TM1"/>
    <property type="match status" value="1"/>
</dbReference>
<gene>
    <name evidence="11" type="ORF">RM844_21375</name>
</gene>
<evidence type="ECO:0000256" key="8">
    <source>
        <dbReference type="RuleBase" id="RU363032"/>
    </source>
</evidence>
<evidence type="ECO:0000313" key="11">
    <source>
        <dbReference type="EMBL" id="MDT0268843.1"/>
    </source>
</evidence>
<feature type="transmembrane region" description="Helical" evidence="8">
    <location>
        <begin position="269"/>
        <end position="291"/>
    </location>
</feature>
<accession>A0ABU2JVQ3</accession>
<evidence type="ECO:0000256" key="7">
    <source>
        <dbReference type="ARBA" id="ARBA00023136"/>
    </source>
</evidence>
<dbReference type="InterPro" id="IPR035906">
    <property type="entry name" value="MetI-like_sf"/>
</dbReference>
<feature type="region of interest" description="Disordered" evidence="9">
    <location>
        <begin position="1"/>
        <end position="21"/>
    </location>
</feature>
<evidence type="ECO:0000256" key="2">
    <source>
        <dbReference type="ARBA" id="ARBA00007069"/>
    </source>
</evidence>
<feature type="transmembrane region" description="Helical" evidence="8">
    <location>
        <begin position="162"/>
        <end position="189"/>
    </location>
</feature>
<dbReference type="RefSeq" id="WP_311668931.1">
    <property type="nucleotide sequence ID" value="NZ_JAVREO010000013.1"/>
</dbReference>
<feature type="transmembrane region" description="Helical" evidence="8">
    <location>
        <begin position="30"/>
        <end position="51"/>
    </location>
</feature>
<feature type="transmembrane region" description="Helical" evidence="8">
    <location>
        <begin position="115"/>
        <end position="142"/>
    </location>
</feature>
<dbReference type="InterPro" id="IPR000515">
    <property type="entry name" value="MetI-like"/>
</dbReference>
<evidence type="ECO:0000259" key="10">
    <source>
        <dbReference type="PROSITE" id="PS50928"/>
    </source>
</evidence>
<dbReference type="EMBL" id="JAVREO010000013">
    <property type="protein sequence ID" value="MDT0268843.1"/>
    <property type="molecule type" value="Genomic_DNA"/>
</dbReference>
<evidence type="ECO:0000256" key="3">
    <source>
        <dbReference type="ARBA" id="ARBA00022448"/>
    </source>
</evidence>
<keyword evidence="6 8" id="KW-1133">Transmembrane helix</keyword>
<dbReference type="PANTHER" id="PTHR42929:SF5">
    <property type="entry name" value="ABC TRANSPORTER PERMEASE PROTEIN"/>
    <property type="match status" value="1"/>
</dbReference>
<evidence type="ECO:0000256" key="1">
    <source>
        <dbReference type="ARBA" id="ARBA00004651"/>
    </source>
</evidence>
<keyword evidence="7 8" id="KW-0472">Membrane</keyword>
<feature type="domain" description="ABC transmembrane type-1" evidence="10">
    <location>
        <begin position="80"/>
        <end position="288"/>
    </location>
</feature>
<protein>
    <submittedName>
        <fullName evidence="11">ABC transporter permease</fullName>
    </submittedName>
</protein>
<feature type="compositionally biased region" description="Polar residues" evidence="9">
    <location>
        <begin position="1"/>
        <end position="10"/>
    </location>
</feature>
<keyword evidence="4" id="KW-1003">Cell membrane</keyword>
<evidence type="ECO:0000256" key="5">
    <source>
        <dbReference type="ARBA" id="ARBA00022692"/>
    </source>
</evidence>
<dbReference type="Pfam" id="PF00528">
    <property type="entry name" value="BPD_transp_1"/>
    <property type="match status" value="1"/>
</dbReference>
<comment type="caution">
    <text evidence="11">The sequence shown here is derived from an EMBL/GenBank/DDBJ whole genome shotgun (WGS) entry which is preliminary data.</text>
</comment>
<evidence type="ECO:0000256" key="4">
    <source>
        <dbReference type="ARBA" id="ARBA00022475"/>
    </source>
</evidence>
<comment type="similarity">
    <text evidence="2">Belongs to the binding-protein-dependent transport system permease family. CysTW subfamily.</text>
</comment>
<evidence type="ECO:0000256" key="9">
    <source>
        <dbReference type="SAM" id="MobiDB-lite"/>
    </source>
</evidence>
<dbReference type="Gene3D" id="1.10.3720.10">
    <property type="entry name" value="MetI-like"/>
    <property type="match status" value="1"/>
</dbReference>